<accession>A0A7J5U0F2</accession>
<protein>
    <recommendedName>
        <fullName evidence="4">GLPGLI family protein</fullName>
    </recommendedName>
</protein>
<dbReference type="EMBL" id="WELI01000003">
    <property type="protein sequence ID" value="KAB7731232.1"/>
    <property type="molecule type" value="Genomic_DNA"/>
</dbReference>
<gene>
    <name evidence="2" type="ORF">F5984_10540</name>
</gene>
<name>A0A7J5U0F2_9BACT</name>
<sequence>MTRFLLNTLFAGFLLHATAWAQSTETAILNRVYSTYRTARTYQDAGTVTTTHARNRNAKRERTLLQTFIDKYVPMDDKLFTSTIRFQTAYVRATDRFRFHYQKASSYHTECYTIAHQQTRTLRWQSALPKPEGIAEPTLTDALAGATGVSMSASRKIPGLLLLQPIDAGWDMQTTLDWKRLPDTQQDGADCYRLKTTRAKGKDATLYIDKKMFVIRRIDETWTDSEGTTQHIMVYKPTLNGAVPAQKLAMTDACREL</sequence>
<organism evidence="2 3">
    <name type="scientific">Rudanella paleaurantiibacter</name>
    <dbReference type="NCBI Taxonomy" id="2614655"/>
    <lineage>
        <taxon>Bacteria</taxon>
        <taxon>Pseudomonadati</taxon>
        <taxon>Bacteroidota</taxon>
        <taxon>Cytophagia</taxon>
        <taxon>Cytophagales</taxon>
        <taxon>Cytophagaceae</taxon>
        <taxon>Rudanella</taxon>
    </lineage>
</organism>
<keyword evidence="3" id="KW-1185">Reference proteome</keyword>
<reference evidence="2 3" key="1">
    <citation type="submission" date="2019-10" db="EMBL/GenBank/DDBJ databases">
        <title>Rudanella paleaurantiibacter sp. nov., isolated from sludge.</title>
        <authorList>
            <person name="Xu S.Q."/>
        </authorList>
    </citation>
    <scope>NUCLEOTIDE SEQUENCE [LARGE SCALE GENOMIC DNA]</scope>
    <source>
        <strain evidence="2 3">HX-22-17</strain>
    </source>
</reference>
<evidence type="ECO:0008006" key="4">
    <source>
        <dbReference type="Google" id="ProtNLM"/>
    </source>
</evidence>
<dbReference type="AlphaFoldDB" id="A0A7J5U0F2"/>
<evidence type="ECO:0000313" key="3">
    <source>
        <dbReference type="Proteomes" id="UP000488299"/>
    </source>
</evidence>
<evidence type="ECO:0000256" key="1">
    <source>
        <dbReference type="SAM" id="SignalP"/>
    </source>
</evidence>
<feature type="chain" id="PRO_5029793172" description="GLPGLI family protein" evidence="1">
    <location>
        <begin position="22"/>
        <end position="257"/>
    </location>
</feature>
<comment type="caution">
    <text evidence="2">The sequence shown here is derived from an EMBL/GenBank/DDBJ whole genome shotgun (WGS) entry which is preliminary data.</text>
</comment>
<feature type="signal peptide" evidence="1">
    <location>
        <begin position="1"/>
        <end position="21"/>
    </location>
</feature>
<proteinExistence type="predicted"/>
<keyword evidence="1" id="KW-0732">Signal</keyword>
<dbReference type="RefSeq" id="WP_152124212.1">
    <property type="nucleotide sequence ID" value="NZ_WELI01000003.1"/>
</dbReference>
<dbReference type="Proteomes" id="UP000488299">
    <property type="component" value="Unassembled WGS sequence"/>
</dbReference>
<evidence type="ECO:0000313" key="2">
    <source>
        <dbReference type="EMBL" id="KAB7731232.1"/>
    </source>
</evidence>